<gene>
    <name evidence="1" type="ORF">JF625_16175</name>
</gene>
<evidence type="ECO:0000313" key="1">
    <source>
        <dbReference type="EMBL" id="MBW8726673.1"/>
    </source>
</evidence>
<comment type="caution">
    <text evidence="1">The sequence shown here is derived from an EMBL/GenBank/DDBJ whole genome shotgun (WGS) entry which is preliminary data.</text>
</comment>
<evidence type="ECO:0000313" key="2">
    <source>
        <dbReference type="Proteomes" id="UP000700706"/>
    </source>
</evidence>
<dbReference type="EMBL" id="JAEKLZ010000228">
    <property type="protein sequence ID" value="MBW8726673.1"/>
    <property type="molecule type" value="Genomic_DNA"/>
</dbReference>
<sequence length="46" mass="4917">MRGRRWGVTAIADIDAGNAGSIRVAEKIGLRRLGPAGASRYIRYSG</sequence>
<organism evidence="1 2">
    <name type="scientific">Inquilinus limosus</name>
    <dbReference type="NCBI Taxonomy" id="171674"/>
    <lineage>
        <taxon>Bacteria</taxon>
        <taxon>Pseudomonadati</taxon>
        <taxon>Pseudomonadota</taxon>
        <taxon>Alphaproteobacteria</taxon>
        <taxon>Rhodospirillales</taxon>
        <taxon>Rhodospirillaceae</taxon>
        <taxon>Inquilinus</taxon>
    </lineage>
</organism>
<accession>A0A952FKF3</accession>
<name>A0A952FKF3_9PROT</name>
<proteinExistence type="predicted"/>
<dbReference type="AlphaFoldDB" id="A0A952FKF3"/>
<protein>
    <submittedName>
        <fullName evidence="1">Uncharacterized protein</fullName>
    </submittedName>
</protein>
<dbReference type="Proteomes" id="UP000700706">
    <property type="component" value="Unassembled WGS sequence"/>
</dbReference>
<reference evidence="1" key="1">
    <citation type="submission" date="2020-06" db="EMBL/GenBank/DDBJ databases">
        <title>Stable isotope informed genome-resolved metagenomics uncovers potential trophic interactions in rhizosphere soil.</title>
        <authorList>
            <person name="Starr E.P."/>
            <person name="Shi S."/>
            <person name="Blazewicz S.J."/>
            <person name="Koch B.J."/>
            <person name="Probst A.J."/>
            <person name="Hungate B.A."/>
            <person name="Pett-Ridge J."/>
            <person name="Firestone M.K."/>
            <person name="Banfield J.F."/>
        </authorList>
    </citation>
    <scope>NUCLEOTIDE SEQUENCE</scope>
    <source>
        <strain evidence="1">YM_69_17</strain>
    </source>
</reference>